<feature type="chain" id="PRO_5015712348" evidence="2">
    <location>
        <begin position="33"/>
        <end position="1462"/>
    </location>
</feature>
<feature type="domain" description="SLH" evidence="3">
    <location>
        <begin position="1405"/>
        <end position="1462"/>
    </location>
</feature>
<keyword evidence="2" id="KW-0732">Signal</keyword>
<feature type="domain" description="SLH" evidence="3">
    <location>
        <begin position="1270"/>
        <end position="1335"/>
    </location>
</feature>
<dbReference type="Gene3D" id="2.60.40.10">
    <property type="entry name" value="Immunoglobulins"/>
    <property type="match status" value="1"/>
</dbReference>
<dbReference type="PROSITE" id="PS51272">
    <property type="entry name" value="SLH"/>
    <property type="match status" value="3"/>
</dbReference>
<dbReference type="InterPro" id="IPR011050">
    <property type="entry name" value="Pectin_lyase_fold/virulence"/>
</dbReference>
<feature type="domain" description="SLH" evidence="3">
    <location>
        <begin position="1336"/>
        <end position="1403"/>
    </location>
</feature>
<dbReference type="Gene3D" id="2.160.20.10">
    <property type="entry name" value="Single-stranded right-handed beta-helix, Pectin lyase-like"/>
    <property type="match status" value="1"/>
</dbReference>
<dbReference type="InterPro" id="IPR013783">
    <property type="entry name" value="Ig-like_fold"/>
</dbReference>
<evidence type="ECO:0000313" key="4">
    <source>
        <dbReference type="EMBL" id="PWD51623.1"/>
    </source>
</evidence>
<dbReference type="GO" id="GO:0016787">
    <property type="term" value="F:hydrolase activity"/>
    <property type="evidence" value="ECO:0007669"/>
    <property type="project" value="UniProtKB-KW"/>
</dbReference>
<comment type="caution">
    <text evidence="4">The sequence shown here is derived from an EMBL/GenBank/DDBJ whole genome shotgun (WGS) entry which is preliminary data.</text>
</comment>
<dbReference type="InterPro" id="IPR012334">
    <property type="entry name" value="Pectin_lyas_fold"/>
</dbReference>
<keyword evidence="5" id="KW-1185">Reference proteome</keyword>
<dbReference type="OrthoDB" id="6646510at2"/>
<dbReference type="Gene3D" id="3.40.50.1820">
    <property type="entry name" value="alpha/beta hydrolase"/>
    <property type="match status" value="1"/>
</dbReference>
<dbReference type="SUPFAM" id="SSF51126">
    <property type="entry name" value="Pectin lyase-like"/>
    <property type="match status" value="1"/>
</dbReference>
<sequence length="1462" mass="153036">MKASGSARLRALAVVPLLATLVVPLAAASATATPTDPATTTESSAPADLPIDATVIEVADYSDLPDPTDRGTYTPATIQETKLGLVDLQEPNSAGQAPTAAAAQRPESMQIRGALYYPADRDEPSPVIVLVHGNHGSCDSGQNAAAMSCAEFKRNEAGYAYLGENLATWGYTVFSVSQDQLMMRQDNAKGKGMHQRRLMIAGALDALTAANAPGGLPLDVNTTIGDTLSGRLDMTRIGLMGHSRGGDAVTSFIDYNRIRTDGPRYPLRGVISLAPVDYERKAPYGTPYLSILPWCDGDVSNLQGARFFERGQYVNGEDPFPLIQSSQLGANHNWYNTVWFADGQDGGNVQDAACGNSAPSSANNVQPNNLRLSGAASLDPWSYVIDNSDTFNPLVNTKISGDPDRMGDQETIGLASMAAFFRRYVGGEGAFEPYMTGELSTTDSHLQIPESACPTSESGARIGCEERVSTSYFPPADERVDVIRPEIDNPLSLNALGGELTGSGFVYPYLDNGGVTLPAATTQGFDWCNPEPDHFAPGQLGLSSQPTAAKACPLPGKAELGGQNAMRENSPVNHSYGRQLAVAWEASSPAVMTAAVPAASQDVSGLKALALGADVNYFDTRNPGATRFDESGAPLPVTYDPAATTQDFVISLVDTDGNEGTVKAGDERWGNALHMSTGTQTSRMHIVLDQIRVPLTEFAAQGVDLTSIDRLELRFGVDGTPASGSIQLADVRFQEAAVAEPLILSDGVEPDAGAGYGPPATGPDPADLLEAYDNTPGNVTLVDTVGNPASNTSWVVDDDRVQCPNASFTSIQAAVDHASPWDTIVVCEGTYAERSTPVNGQGNPVAAGSLNGLTITKPLRIKGAGADKVTIMPDQSLTTLAGGTPYLRDGGGNVITISRQSLGSTDTNEMFVDISGVTVTSGNVFAEAGIAYFGAAGRVSESVVGPLRTATTPEELAANPHGWGIVKTGVIQGSGRGTVETELTVKDSQVLGYQSGGILVDGGWGTDAAATTNQRSGIRNHGYVSGTVVTGTLNASFPQTGVAFTGGSDGFVENSRITGNYFQSAPERSFGLLLKDAGNGSLVARGSVFSGNGFSVYNANPDASGVREQAPFTVEGSFLGTGALVVGGPAVPASNREAISGTDAAGAQTVLVRQRVTTPPAGVPTTAGSPVDAAPVASVVDPLDGVVVEAGDVVAPLVRASDDHAVASATLLVDGEPHATATISPYRFSWTAEESRKGTDVELRALVVDSAGQETLSDPITVTVAADEPVVTAFVDVPLGSMFYTEIAWLAEAGISTGWELPDGTREFRPVTPIARDAMAAFLFRMKAPAGYVAPDVSPFVDVPTTSQFYTEIAWLAEEGISTGWERPDGTREYRPLDNVARDAMAAFLYRIAGSPSYEIPTVTPFWDVPTTNAFYTEIAWAASTGVSTGWQGNDGTAEYKPLNPINRDAMAAFLSRFSKLG</sequence>
<evidence type="ECO:0000256" key="1">
    <source>
        <dbReference type="SAM" id="MobiDB-lite"/>
    </source>
</evidence>
<dbReference type="InterPro" id="IPR001119">
    <property type="entry name" value="SLH_dom"/>
</dbReference>
<dbReference type="SUPFAM" id="SSF53474">
    <property type="entry name" value="alpha/beta-Hydrolases"/>
    <property type="match status" value="1"/>
</dbReference>
<dbReference type="Pfam" id="PF17957">
    <property type="entry name" value="Big_7"/>
    <property type="match status" value="1"/>
</dbReference>
<organism evidence="4 5">
    <name type="scientific">Serinibacter arcticus</name>
    <dbReference type="NCBI Taxonomy" id="1655435"/>
    <lineage>
        <taxon>Bacteria</taxon>
        <taxon>Bacillati</taxon>
        <taxon>Actinomycetota</taxon>
        <taxon>Actinomycetes</taxon>
        <taxon>Micrococcales</taxon>
        <taxon>Beutenbergiaceae</taxon>
        <taxon>Serinibacter</taxon>
    </lineage>
</organism>
<protein>
    <submittedName>
        <fullName evidence="4">Alpha/beta hydrolase</fullName>
    </submittedName>
</protein>
<evidence type="ECO:0000259" key="3">
    <source>
        <dbReference type="PROSITE" id="PS51272"/>
    </source>
</evidence>
<reference evidence="4 5" key="1">
    <citation type="submission" date="2018-03" db="EMBL/GenBank/DDBJ databases">
        <title>Genome assembly of novel Miniimonas species PCH200.</title>
        <authorList>
            <person name="Thakur V."/>
            <person name="Kumar V."/>
            <person name="Singh D."/>
        </authorList>
    </citation>
    <scope>NUCLEOTIDE SEQUENCE [LARGE SCALE GENOMIC DNA]</scope>
    <source>
        <strain evidence="4 5">PCH200</strain>
    </source>
</reference>
<dbReference type="Proteomes" id="UP000245166">
    <property type="component" value="Unassembled WGS sequence"/>
</dbReference>
<accession>A0A2U1ZXF8</accession>
<dbReference type="GO" id="GO:0005975">
    <property type="term" value="P:carbohydrate metabolic process"/>
    <property type="evidence" value="ECO:0007669"/>
    <property type="project" value="UniProtKB-ARBA"/>
</dbReference>
<dbReference type="InterPro" id="IPR029058">
    <property type="entry name" value="AB_hydrolase_fold"/>
</dbReference>
<proteinExistence type="predicted"/>
<keyword evidence="4" id="KW-0378">Hydrolase</keyword>
<feature type="compositionally biased region" description="Low complexity" evidence="1">
    <location>
        <begin position="29"/>
        <end position="47"/>
    </location>
</feature>
<feature type="region of interest" description="Disordered" evidence="1">
    <location>
        <begin position="29"/>
        <end position="49"/>
    </location>
</feature>
<dbReference type="EMBL" id="PYHR01000002">
    <property type="protein sequence ID" value="PWD51623.1"/>
    <property type="molecule type" value="Genomic_DNA"/>
</dbReference>
<dbReference type="RefSeq" id="WP_109230003.1">
    <property type="nucleotide sequence ID" value="NZ_PYHR01000002.1"/>
</dbReference>
<gene>
    <name evidence="4" type="ORF">C8046_14180</name>
</gene>
<feature type="signal peptide" evidence="2">
    <location>
        <begin position="1"/>
        <end position="32"/>
    </location>
</feature>
<name>A0A2U1ZXF8_9MICO</name>
<evidence type="ECO:0000313" key="5">
    <source>
        <dbReference type="Proteomes" id="UP000245166"/>
    </source>
</evidence>
<evidence type="ECO:0000256" key="2">
    <source>
        <dbReference type="SAM" id="SignalP"/>
    </source>
</evidence>